<dbReference type="Pfam" id="PF16244">
    <property type="entry name" value="DUF4901"/>
    <property type="match status" value="2"/>
</dbReference>
<evidence type="ECO:0000259" key="2">
    <source>
        <dbReference type="PROSITE" id="PS51272"/>
    </source>
</evidence>
<feature type="signal peptide" evidence="1">
    <location>
        <begin position="1"/>
        <end position="26"/>
    </location>
</feature>
<dbReference type="InterPro" id="IPR032599">
    <property type="entry name" value="YcdB/YcdC_rep_domain"/>
</dbReference>
<reference evidence="3 4" key="1">
    <citation type="submission" date="2021-03" db="EMBL/GenBank/DDBJ databases">
        <title>Genomic Encyclopedia of Type Strains, Phase IV (KMG-IV): sequencing the most valuable type-strain genomes for metagenomic binning, comparative biology and taxonomic classification.</title>
        <authorList>
            <person name="Goeker M."/>
        </authorList>
    </citation>
    <scope>NUCLEOTIDE SEQUENCE [LARGE SCALE GENOMIC DNA]</scope>
    <source>
        <strain evidence="3 4">DSM 26048</strain>
    </source>
</reference>
<dbReference type="RefSeq" id="WP_209978055.1">
    <property type="nucleotide sequence ID" value="NZ_JAGGLB010000042.1"/>
</dbReference>
<dbReference type="Proteomes" id="UP001519287">
    <property type="component" value="Unassembled WGS sequence"/>
</dbReference>
<evidence type="ECO:0000313" key="3">
    <source>
        <dbReference type="EMBL" id="MBP1996017.1"/>
    </source>
</evidence>
<protein>
    <recommendedName>
        <fullName evidence="2">SLH domain-containing protein</fullName>
    </recommendedName>
</protein>
<accession>A0ABS4J854</accession>
<comment type="caution">
    <text evidence="3">The sequence shown here is derived from an EMBL/GenBank/DDBJ whole genome shotgun (WGS) entry which is preliminary data.</text>
</comment>
<dbReference type="EMBL" id="JAGGLB010000042">
    <property type="protein sequence ID" value="MBP1996017.1"/>
    <property type="molecule type" value="Genomic_DNA"/>
</dbReference>
<evidence type="ECO:0000256" key="1">
    <source>
        <dbReference type="SAM" id="SignalP"/>
    </source>
</evidence>
<organism evidence="3 4">
    <name type="scientific">Paenibacillus eucommiae</name>
    <dbReference type="NCBI Taxonomy" id="1355755"/>
    <lineage>
        <taxon>Bacteria</taxon>
        <taxon>Bacillati</taxon>
        <taxon>Bacillota</taxon>
        <taxon>Bacilli</taxon>
        <taxon>Bacillales</taxon>
        <taxon>Paenibacillaceae</taxon>
        <taxon>Paenibacillus</taxon>
    </lineage>
</organism>
<sequence length="789" mass="87456">MKIIKKAGTAVIASAMLFSVAPQAWADEAIPSYSSQSSTSVGKAVPPQEDLKLEAKISKEKALELAKTYITIPEGYVLESVHMNSYRAYLGKETPTWNMNFTKKVKDRNYGNISITIDGTSGKLLGYSSYDNDPDRKPSYPPKVDYQGAKAAAAEWIAKINPTEQNQVQYNDRDEKSFRPPLSGSYQYNIRYDRVVNGVAFPENGISISVDGDGKITGYNYNWDDTLKFEKQDVISKEKAAQAFRDTSNISLSYQIPYEARGERKPLTVYSMSNNLIDAVTGEPWNRGYSVSEEEAAKPLTDKPIGQKPTGNLNLTKEQAIAKVNESVKLPAGIKLEDASFYENTNPETGEVTSSWNLRWNQPPAENDKTGKMGAFISATVNSRTGELSGYNRYLNNNNYDKDVDAKVSLEDAKTKAIEFVKKNLPAYTDQLVLGSVPNKSIPLDQLKKMQNWDMNFQRVIDGVNAGNESVNISIDRTTGEVVNYYAYLSETAYPQQKPEVLPLEEAKDLLMSQYDIQLSYITVNENAYANSGGISAEKYNLMVAAGEIMPPVSGDGAAVTTKLVYALVPKNTQDNFFLDAVTGEWKEASTGDVISIEKLTVTDIDNHWARNELQLMVDYRAIDVVDGKVSPNKIITRGEMIKMLVIAMNGGRYGIYYAADREASFKDVSNSSPYFAYVENAVDRGLIDPGTDFNPTATMNREEMAQLVVRALGYKDLAKYEDIFNDKFADAAKLKSRGEAAIVVGLGIMTLTNGSFNPAENVTRAQASAAFFRYLQKRTDLQGSGRYF</sequence>
<feature type="domain" description="SLH" evidence="2">
    <location>
        <begin position="597"/>
        <end position="659"/>
    </location>
</feature>
<dbReference type="Pfam" id="PF00395">
    <property type="entry name" value="SLH"/>
    <property type="match status" value="3"/>
</dbReference>
<feature type="domain" description="SLH" evidence="2">
    <location>
        <begin position="662"/>
        <end position="723"/>
    </location>
</feature>
<dbReference type="PROSITE" id="PS51272">
    <property type="entry name" value="SLH"/>
    <property type="match status" value="3"/>
</dbReference>
<keyword evidence="1" id="KW-0732">Signal</keyword>
<keyword evidence="4" id="KW-1185">Reference proteome</keyword>
<feature type="domain" description="SLH" evidence="2">
    <location>
        <begin position="724"/>
        <end position="786"/>
    </location>
</feature>
<dbReference type="InterPro" id="IPR001119">
    <property type="entry name" value="SLH_dom"/>
</dbReference>
<proteinExistence type="predicted"/>
<name>A0ABS4J854_9BACL</name>
<evidence type="ECO:0000313" key="4">
    <source>
        <dbReference type="Proteomes" id="UP001519287"/>
    </source>
</evidence>
<feature type="chain" id="PRO_5046503333" description="SLH domain-containing protein" evidence="1">
    <location>
        <begin position="27"/>
        <end position="789"/>
    </location>
</feature>
<gene>
    <name evidence="3" type="ORF">J2Z66_007661</name>
</gene>